<dbReference type="KEGG" id="rsin:B6N60_00501"/>
<evidence type="ECO:0000256" key="11">
    <source>
        <dbReference type="ARBA" id="ARBA00022989"/>
    </source>
</evidence>
<feature type="domain" description="Histidine kinase" evidence="16">
    <location>
        <begin position="482"/>
        <end position="739"/>
    </location>
</feature>
<proteinExistence type="predicted"/>
<evidence type="ECO:0000256" key="10">
    <source>
        <dbReference type="ARBA" id="ARBA00022840"/>
    </source>
</evidence>
<comment type="catalytic activity">
    <reaction evidence="1">
        <text>ATP + protein L-histidine = ADP + protein N-phospho-L-histidine.</text>
        <dbReference type="EC" id="2.7.13.3"/>
    </reaction>
</comment>
<evidence type="ECO:0000256" key="5">
    <source>
        <dbReference type="ARBA" id="ARBA00022553"/>
    </source>
</evidence>
<dbReference type="GO" id="GO:0000155">
    <property type="term" value="F:phosphorelay sensor kinase activity"/>
    <property type="evidence" value="ECO:0007669"/>
    <property type="project" value="InterPro"/>
</dbReference>
<dbReference type="Pfam" id="PF02518">
    <property type="entry name" value="HATPase_c"/>
    <property type="match status" value="1"/>
</dbReference>
<keyword evidence="10" id="KW-0067">ATP-binding</keyword>
<evidence type="ECO:0000256" key="2">
    <source>
        <dbReference type="ARBA" id="ARBA00004651"/>
    </source>
</evidence>
<dbReference type="Pfam" id="PF02743">
    <property type="entry name" value="dCache_1"/>
    <property type="match status" value="1"/>
</dbReference>
<dbReference type="Gene3D" id="1.10.287.130">
    <property type="match status" value="1"/>
</dbReference>
<keyword evidence="19" id="KW-1185">Reference proteome</keyword>
<evidence type="ECO:0000256" key="7">
    <source>
        <dbReference type="ARBA" id="ARBA00022692"/>
    </source>
</evidence>
<evidence type="ECO:0000256" key="4">
    <source>
        <dbReference type="ARBA" id="ARBA00022475"/>
    </source>
</evidence>
<evidence type="ECO:0000256" key="6">
    <source>
        <dbReference type="ARBA" id="ARBA00022679"/>
    </source>
</evidence>
<reference evidence="18" key="1">
    <citation type="submission" date="2017-04" db="EMBL/GenBank/DDBJ databases">
        <title>Genome deletions in a multicellular cyanobacterial endosymbiont for morphological adaptation in marine diatoms.</title>
        <authorList>
            <person name="Wang Y."/>
            <person name="Gao H."/>
            <person name="Li R."/>
            <person name="Xu X."/>
        </authorList>
    </citation>
    <scope>NUCLEOTIDE SEQUENCE</scope>
    <source>
        <strain evidence="18">FACHB 800</strain>
    </source>
</reference>
<name>A0A975Y366_9NOST</name>
<organism evidence="18 19">
    <name type="scientific">Richelia sinica FACHB-800</name>
    <dbReference type="NCBI Taxonomy" id="1357546"/>
    <lineage>
        <taxon>Bacteria</taxon>
        <taxon>Bacillati</taxon>
        <taxon>Cyanobacteriota</taxon>
        <taxon>Cyanophyceae</taxon>
        <taxon>Nostocales</taxon>
        <taxon>Nostocaceae</taxon>
        <taxon>Richelia</taxon>
    </lineage>
</organism>
<dbReference type="SUPFAM" id="SSF47384">
    <property type="entry name" value="Homodimeric domain of signal transducing histidine kinase"/>
    <property type="match status" value="1"/>
</dbReference>
<dbReference type="Gene3D" id="3.30.565.10">
    <property type="entry name" value="Histidine kinase-like ATPase, C-terminal domain"/>
    <property type="match status" value="1"/>
</dbReference>
<dbReference type="PANTHER" id="PTHR43065">
    <property type="entry name" value="SENSOR HISTIDINE KINASE"/>
    <property type="match status" value="1"/>
</dbReference>
<dbReference type="SMART" id="SM00387">
    <property type="entry name" value="HATPase_c"/>
    <property type="match status" value="1"/>
</dbReference>
<dbReference type="GO" id="GO:0005886">
    <property type="term" value="C:plasma membrane"/>
    <property type="evidence" value="ECO:0007669"/>
    <property type="project" value="UniProtKB-SubCell"/>
</dbReference>
<keyword evidence="13 15" id="KW-0472">Membrane</keyword>
<dbReference type="InterPro" id="IPR036097">
    <property type="entry name" value="HisK_dim/P_sf"/>
</dbReference>
<feature type="transmembrane region" description="Helical" evidence="15">
    <location>
        <begin position="17"/>
        <end position="39"/>
    </location>
</feature>
<evidence type="ECO:0000259" key="16">
    <source>
        <dbReference type="PROSITE" id="PS50109"/>
    </source>
</evidence>
<dbReference type="InterPro" id="IPR003594">
    <property type="entry name" value="HATPase_dom"/>
</dbReference>
<dbReference type="PRINTS" id="PR00344">
    <property type="entry name" value="BCTRLSENSOR"/>
</dbReference>
<dbReference type="InterPro" id="IPR003660">
    <property type="entry name" value="HAMP_dom"/>
</dbReference>
<feature type="domain" description="HAMP" evidence="17">
    <location>
        <begin position="374"/>
        <end position="426"/>
    </location>
</feature>
<keyword evidence="9" id="KW-0418">Kinase</keyword>
<accession>A0A975Y366</accession>
<dbReference type="InterPro" id="IPR004358">
    <property type="entry name" value="Sig_transdc_His_kin-like_C"/>
</dbReference>
<evidence type="ECO:0000256" key="15">
    <source>
        <dbReference type="SAM" id="Phobius"/>
    </source>
</evidence>
<dbReference type="PANTHER" id="PTHR43065:SF10">
    <property type="entry name" value="PEROXIDE STRESS-ACTIVATED HISTIDINE KINASE MAK3"/>
    <property type="match status" value="1"/>
</dbReference>
<evidence type="ECO:0000313" key="18">
    <source>
        <dbReference type="EMBL" id="QXE21823.1"/>
    </source>
</evidence>
<dbReference type="InterPro" id="IPR003661">
    <property type="entry name" value="HisK_dim/P_dom"/>
</dbReference>
<feature type="transmembrane region" description="Helical" evidence="15">
    <location>
        <begin position="352"/>
        <end position="372"/>
    </location>
</feature>
<dbReference type="Gene3D" id="3.30.450.20">
    <property type="entry name" value="PAS domain"/>
    <property type="match status" value="1"/>
</dbReference>
<evidence type="ECO:0000256" key="8">
    <source>
        <dbReference type="ARBA" id="ARBA00022741"/>
    </source>
</evidence>
<dbReference type="SUPFAM" id="SSF158472">
    <property type="entry name" value="HAMP domain-like"/>
    <property type="match status" value="1"/>
</dbReference>
<feature type="coiled-coil region" evidence="14">
    <location>
        <begin position="418"/>
        <end position="452"/>
    </location>
</feature>
<evidence type="ECO:0000256" key="3">
    <source>
        <dbReference type="ARBA" id="ARBA00012438"/>
    </source>
</evidence>
<keyword evidence="11 15" id="KW-1133">Transmembrane helix</keyword>
<dbReference type="GO" id="GO:0005524">
    <property type="term" value="F:ATP binding"/>
    <property type="evidence" value="ECO:0007669"/>
    <property type="project" value="UniProtKB-KW"/>
</dbReference>
<dbReference type="EC" id="2.7.13.3" evidence="3"/>
<evidence type="ECO:0000256" key="14">
    <source>
        <dbReference type="SAM" id="Coils"/>
    </source>
</evidence>
<keyword evidence="7 15" id="KW-0812">Transmembrane</keyword>
<keyword evidence="8" id="KW-0547">Nucleotide-binding</keyword>
<keyword evidence="5" id="KW-0597">Phosphoprotein</keyword>
<evidence type="ECO:0000256" key="1">
    <source>
        <dbReference type="ARBA" id="ARBA00000085"/>
    </source>
</evidence>
<dbReference type="SMART" id="SM00304">
    <property type="entry name" value="HAMP"/>
    <property type="match status" value="1"/>
</dbReference>
<keyword evidence="4" id="KW-1003">Cell membrane</keyword>
<evidence type="ECO:0000256" key="13">
    <source>
        <dbReference type="ARBA" id="ARBA00023136"/>
    </source>
</evidence>
<dbReference type="InterPro" id="IPR033479">
    <property type="entry name" value="dCache_1"/>
</dbReference>
<dbReference type="Pfam" id="PF00672">
    <property type="entry name" value="HAMP"/>
    <property type="match status" value="1"/>
</dbReference>
<dbReference type="InterPro" id="IPR005467">
    <property type="entry name" value="His_kinase_dom"/>
</dbReference>
<dbReference type="PROSITE" id="PS50109">
    <property type="entry name" value="HIS_KIN"/>
    <property type="match status" value="1"/>
</dbReference>
<dbReference type="AlphaFoldDB" id="A0A975Y366"/>
<evidence type="ECO:0000256" key="9">
    <source>
        <dbReference type="ARBA" id="ARBA00022777"/>
    </source>
</evidence>
<keyword evidence="6" id="KW-0808">Transferase</keyword>
<dbReference type="EMBL" id="CP021056">
    <property type="protein sequence ID" value="QXE21823.1"/>
    <property type="molecule type" value="Genomic_DNA"/>
</dbReference>
<dbReference type="Proteomes" id="UP000683511">
    <property type="component" value="Chromosome"/>
</dbReference>
<evidence type="ECO:0000256" key="12">
    <source>
        <dbReference type="ARBA" id="ARBA00023012"/>
    </source>
</evidence>
<dbReference type="InterPro" id="IPR036890">
    <property type="entry name" value="HATPase_C_sf"/>
</dbReference>
<dbReference type="SUPFAM" id="SSF55874">
    <property type="entry name" value="ATPase domain of HSP90 chaperone/DNA topoisomerase II/histidine kinase"/>
    <property type="match status" value="1"/>
</dbReference>
<dbReference type="CDD" id="cd12913">
    <property type="entry name" value="PDC1_MCP_like"/>
    <property type="match status" value="1"/>
</dbReference>
<dbReference type="CDD" id="cd00082">
    <property type="entry name" value="HisKA"/>
    <property type="match status" value="1"/>
</dbReference>
<comment type="subcellular location">
    <subcellularLocation>
        <location evidence="2">Cell membrane</location>
        <topology evidence="2">Multi-pass membrane protein</topology>
    </subcellularLocation>
</comment>
<dbReference type="Gene3D" id="6.10.340.10">
    <property type="match status" value="1"/>
</dbReference>
<keyword evidence="12" id="KW-0902">Two-component regulatory system</keyword>
<dbReference type="CDD" id="cd06225">
    <property type="entry name" value="HAMP"/>
    <property type="match status" value="1"/>
</dbReference>
<dbReference type="SMART" id="SM00388">
    <property type="entry name" value="HisKA"/>
    <property type="match status" value="1"/>
</dbReference>
<protein>
    <recommendedName>
        <fullName evidence="3">histidine kinase</fullName>
        <ecNumber evidence="3">2.7.13.3</ecNumber>
    </recommendedName>
</protein>
<gene>
    <name evidence="18" type="ORF">B6N60_00501</name>
</gene>
<evidence type="ECO:0000259" key="17">
    <source>
        <dbReference type="PROSITE" id="PS50885"/>
    </source>
</evidence>
<sequence>MLNRFDKLIYHNISLRLLLIVPFIVQIALTVSLVGYLSFKNGQKTVNDLANQIMDKTGRLVSQHLNNYLDVPKRLNQMNADAVETGILNLQNLEQSGKYFWKQMYLHENLGYNGYILPTGKGAGSGNYSQKKLKTLEIFPIVNKGVSKIYSYATDAQGNKTKLLNVYDYPGLAQPWYTQTAKAGKPIWSGVHPWSGAFGSESIAASANYPIYNKNGQLMAIFGVDLLLTNISNFLEQIHISKNGTIFIIERNGLLVANSGLEKPYLLVNKQVERLSAINSPNPLIGATAKYLQQQIPDLQTIQQTQQLEFDFQGHQQFVKIMPWKDSLGLDWLVVLAVPESDFITQIQSNTYNTILSCVITLLAASFVGIYISNWITKPILQLSQASQAIAAGKLDHSVDVKGINELEILGQSFNHMAKQLQESFSALARANSDLEQTNIELEARVEARTSELQATIQQLHQTQTQMVQSEKMSALGQMVAGVAHEINNPVNFIHGNVVHAEEYTQYLLELIHLYQQYLPEPPQEIADQLAAIEFEFLEKDLVKVFQSMQIGTKRIQEIVVSLRNFSRLDESEVKAVDIHEGIDSTLVILNNRLKAKSDREGIKVIKNYGKLPLIDCYAGQLNQVFMNLLNNAIDALEERDSERTVEQIKIQPSTITISTSVENGWLRISIADNGTGITEEVGSNIFNPFFTTKPVGKGTGLGLSISYQIVTQKHYGKLSYHSTLGEGTEFIVELPIHK</sequence>
<dbReference type="PROSITE" id="PS50885">
    <property type="entry name" value="HAMP"/>
    <property type="match status" value="1"/>
</dbReference>
<evidence type="ECO:0000313" key="19">
    <source>
        <dbReference type="Proteomes" id="UP000683511"/>
    </source>
</evidence>
<dbReference type="RefSeq" id="WP_190601013.1">
    <property type="nucleotide sequence ID" value="NZ_CP021056.1"/>
</dbReference>
<keyword evidence="14" id="KW-0175">Coiled coil</keyword>